<dbReference type="Proteomes" id="UP000324222">
    <property type="component" value="Unassembled WGS sequence"/>
</dbReference>
<gene>
    <name evidence="1" type="ORF">E2C01_050067</name>
</gene>
<name>A0A5B7GHX0_PORTR</name>
<comment type="caution">
    <text evidence="1">The sequence shown here is derived from an EMBL/GenBank/DDBJ whole genome shotgun (WGS) entry which is preliminary data.</text>
</comment>
<dbReference type="AlphaFoldDB" id="A0A5B7GHX0"/>
<proteinExistence type="predicted"/>
<accession>A0A5B7GHX0</accession>
<reference evidence="1 2" key="1">
    <citation type="submission" date="2019-05" db="EMBL/GenBank/DDBJ databases">
        <title>Another draft genome of Portunus trituberculatus and its Hox gene families provides insights of decapod evolution.</title>
        <authorList>
            <person name="Jeong J.-H."/>
            <person name="Song I."/>
            <person name="Kim S."/>
            <person name="Choi T."/>
            <person name="Kim D."/>
            <person name="Ryu S."/>
            <person name="Kim W."/>
        </authorList>
    </citation>
    <scope>NUCLEOTIDE SEQUENCE [LARGE SCALE GENOMIC DNA]</scope>
    <source>
        <tissue evidence="1">Muscle</tissue>
    </source>
</reference>
<dbReference type="EMBL" id="VSRR010013705">
    <property type="protein sequence ID" value="MPC56114.1"/>
    <property type="molecule type" value="Genomic_DNA"/>
</dbReference>
<organism evidence="1 2">
    <name type="scientific">Portunus trituberculatus</name>
    <name type="common">Swimming crab</name>
    <name type="synonym">Neptunus trituberculatus</name>
    <dbReference type="NCBI Taxonomy" id="210409"/>
    <lineage>
        <taxon>Eukaryota</taxon>
        <taxon>Metazoa</taxon>
        <taxon>Ecdysozoa</taxon>
        <taxon>Arthropoda</taxon>
        <taxon>Crustacea</taxon>
        <taxon>Multicrustacea</taxon>
        <taxon>Malacostraca</taxon>
        <taxon>Eumalacostraca</taxon>
        <taxon>Eucarida</taxon>
        <taxon>Decapoda</taxon>
        <taxon>Pleocyemata</taxon>
        <taxon>Brachyura</taxon>
        <taxon>Eubrachyura</taxon>
        <taxon>Portunoidea</taxon>
        <taxon>Portunidae</taxon>
        <taxon>Portuninae</taxon>
        <taxon>Portunus</taxon>
    </lineage>
</organism>
<protein>
    <submittedName>
        <fullName evidence="1">Uncharacterized protein</fullName>
    </submittedName>
</protein>
<evidence type="ECO:0000313" key="2">
    <source>
        <dbReference type="Proteomes" id="UP000324222"/>
    </source>
</evidence>
<keyword evidence="2" id="KW-1185">Reference proteome</keyword>
<sequence length="75" mass="8583">MTAVLTALPSSRKKSEEKLVLEERRLCTRVLHRTELLVLPDSATEGQSGMMISAGLWPRLWRRVRAELRCAALYM</sequence>
<evidence type="ECO:0000313" key="1">
    <source>
        <dbReference type="EMBL" id="MPC56114.1"/>
    </source>
</evidence>